<name>A0A1F6V7H7_9PROT</name>
<feature type="transmembrane region" description="Helical" evidence="6">
    <location>
        <begin position="393"/>
        <end position="412"/>
    </location>
</feature>
<evidence type="ECO:0000313" key="8">
    <source>
        <dbReference type="EMBL" id="OGI65456.1"/>
    </source>
</evidence>
<keyword evidence="4 6" id="KW-1133">Transmembrane helix</keyword>
<dbReference type="InterPro" id="IPR021807">
    <property type="entry name" value="LivHM_N"/>
</dbReference>
<feature type="transmembrane region" description="Helical" evidence="6">
    <location>
        <begin position="96"/>
        <end position="119"/>
    </location>
</feature>
<dbReference type="EMBL" id="MFSP01000108">
    <property type="protein sequence ID" value="OGI65456.1"/>
    <property type="molecule type" value="Genomic_DNA"/>
</dbReference>
<dbReference type="Pfam" id="PF11862">
    <property type="entry name" value="DUF3382"/>
    <property type="match status" value="1"/>
</dbReference>
<dbReference type="CDD" id="cd06581">
    <property type="entry name" value="TM_PBP1_LivM_like"/>
    <property type="match status" value="1"/>
</dbReference>
<feature type="transmembrane region" description="Helical" evidence="6">
    <location>
        <begin position="125"/>
        <end position="145"/>
    </location>
</feature>
<feature type="transmembrane region" description="Helical" evidence="6">
    <location>
        <begin position="268"/>
        <end position="286"/>
    </location>
</feature>
<evidence type="ECO:0000313" key="9">
    <source>
        <dbReference type="Proteomes" id="UP000179076"/>
    </source>
</evidence>
<feature type="transmembrane region" description="Helical" evidence="6">
    <location>
        <begin position="51"/>
        <end position="68"/>
    </location>
</feature>
<organism evidence="8 9">
    <name type="scientific">Candidatus Muproteobacteria bacterium RBG_16_60_9</name>
    <dbReference type="NCBI Taxonomy" id="1817755"/>
    <lineage>
        <taxon>Bacteria</taxon>
        <taxon>Pseudomonadati</taxon>
        <taxon>Pseudomonadota</taxon>
        <taxon>Candidatus Muproteobacteria</taxon>
    </lineage>
</organism>
<feature type="transmembrane region" description="Helical" evidence="6">
    <location>
        <begin position="150"/>
        <end position="169"/>
    </location>
</feature>
<evidence type="ECO:0000256" key="1">
    <source>
        <dbReference type="ARBA" id="ARBA00004651"/>
    </source>
</evidence>
<dbReference type="InterPro" id="IPR043428">
    <property type="entry name" value="LivM-like"/>
</dbReference>
<dbReference type="AlphaFoldDB" id="A0A1F6V7H7"/>
<sequence>MTATAARKIPPWSARFKEALLAAVVAGVLAIPLIGLHAVDGAQGLGIDTRFGVVAIGASFVFVGRLLLSGIQQFRFANPFQPLAHCAARLRPLTRLLPWIGIGFAVALPFLPFANRYVIDVATTVLIYVMLGWGLNIVVGLAGLLDLGYVAFYAVGAYSYALLAINFDLSFWECLPLAGVFAGFMGVLLGFPVLRLRGDYLAIVTLGFGEIVRIILTNWQTLTGGPNGITGIPRPTFFGAPLTANPAEGVAAFHQLFGLEFSPIHRVMFLYFLILALALITNLFTLRIRRLPIGRAWEALREDEIACRALGISPRNTKLTAFGIGAMFGGFAGAFFATRQGFISPESFTFIESATIVAIVVLGGMGSQMGVVLAAAVLVLLPEFGREFAQYRMLVFGAAMVLIVAWRPQGLLAHREPTLRLPPKDAPS</sequence>
<comment type="caution">
    <text evidence="8">The sequence shown here is derived from an EMBL/GenBank/DDBJ whole genome shotgun (WGS) entry which is preliminary data.</text>
</comment>
<keyword evidence="2" id="KW-1003">Cell membrane</keyword>
<evidence type="ECO:0000259" key="7">
    <source>
        <dbReference type="Pfam" id="PF11862"/>
    </source>
</evidence>
<dbReference type="Proteomes" id="UP000179076">
    <property type="component" value="Unassembled WGS sequence"/>
</dbReference>
<feature type="transmembrane region" description="Helical" evidence="6">
    <location>
        <begin position="201"/>
        <end position="219"/>
    </location>
</feature>
<evidence type="ECO:0000256" key="3">
    <source>
        <dbReference type="ARBA" id="ARBA00022692"/>
    </source>
</evidence>
<dbReference type="GO" id="GO:0015658">
    <property type="term" value="F:branched-chain amino acid transmembrane transporter activity"/>
    <property type="evidence" value="ECO:0007669"/>
    <property type="project" value="InterPro"/>
</dbReference>
<evidence type="ECO:0000256" key="4">
    <source>
        <dbReference type="ARBA" id="ARBA00022989"/>
    </source>
</evidence>
<feature type="transmembrane region" description="Helical" evidence="6">
    <location>
        <begin position="319"/>
        <end position="336"/>
    </location>
</feature>
<evidence type="ECO:0000256" key="6">
    <source>
        <dbReference type="SAM" id="Phobius"/>
    </source>
</evidence>
<feature type="transmembrane region" description="Helical" evidence="6">
    <location>
        <begin position="356"/>
        <end position="381"/>
    </location>
</feature>
<protein>
    <submittedName>
        <fullName evidence="8">Branched-chain amino acid ABC transporter permease</fullName>
    </submittedName>
</protein>
<reference evidence="8 9" key="1">
    <citation type="journal article" date="2016" name="Nat. Commun.">
        <title>Thousands of microbial genomes shed light on interconnected biogeochemical processes in an aquifer system.</title>
        <authorList>
            <person name="Anantharaman K."/>
            <person name="Brown C.T."/>
            <person name="Hug L.A."/>
            <person name="Sharon I."/>
            <person name="Castelle C.J."/>
            <person name="Probst A.J."/>
            <person name="Thomas B.C."/>
            <person name="Singh A."/>
            <person name="Wilkins M.J."/>
            <person name="Karaoz U."/>
            <person name="Brodie E.L."/>
            <person name="Williams K.H."/>
            <person name="Hubbard S.S."/>
            <person name="Banfield J.F."/>
        </authorList>
    </citation>
    <scope>NUCLEOTIDE SEQUENCE [LARGE SCALE GENOMIC DNA]</scope>
</reference>
<evidence type="ECO:0000256" key="5">
    <source>
        <dbReference type="ARBA" id="ARBA00023136"/>
    </source>
</evidence>
<feature type="domain" description="High-affinity branched-chain amino acid transport system permease LivHM N-terminal" evidence="7">
    <location>
        <begin position="15"/>
        <end position="105"/>
    </location>
</feature>
<dbReference type="PANTHER" id="PTHR30482">
    <property type="entry name" value="HIGH-AFFINITY BRANCHED-CHAIN AMINO ACID TRANSPORT SYSTEM PERMEASE"/>
    <property type="match status" value="1"/>
</dbReference>
<comment type="subcellular location">
    <subcellularLocation>
        <location evidence="1">Cell membrane</location>
        <topology evidence="1">Multi-pass membrane protein</topology>
    </subcellularLocation>
</comment>
<dbReference type="InterPro" id="IPR001851">
    <property type="entry name" value="ABC_transp_permease"/>
</dbReference>
<accession>A0A1F6V7H7</accession>
<dbReference type="Pfam" id="PF02653">
    <property type="entry name" value="BPD_transp_2"/>
    <property type="match status" value="1"/>
</dbReference>
<keyword evidence="5 6" id="KW-0472">Membrane</keyword>
<gene>
    <name evidence="8" type="ORF">A2W18_03280</name>
</gene>
<dbReference type="PANTHER" id="PTHR30482:SF20">
    <property type="entry name" value="HIGH-AFFINITY BRANCHED-CHAIN AMINO ACID TRANSPORT SYSTEM PERMEASE PROTEIN LIVM"/>
    <property type="match status" value="1"/>
</dbReference>
<dbReference type="GO" id="GO:0005886">
    <property type="term" value="C:plasma membrane"/>
    <property type="evidence" value="ECO:0007669"/>
    <property type="project" value="UniProtKB-SubCell"/>
</dbReference>
<dbReference type="NCBIfam" id="NF008450">
    <property type="entry name" value="PRK11301.1"/>
    <property type="match status" value="1"/>
</dbReference>
<feature type="transmembrane region" description="Helical" evidence="6">
    <location>
        <begin position="20"/>
        <end position="39"/>
    </location>
</feature>
<feature type="transmembrane region" description="Helical" evidence="6">
    <location>
        <begin position="175"/>
        <end position="194"/>
    </location>
</feature>
<proteinExistence type="predicted"/>
<evidence type="ECO:0000256" key="2">
    <source>
        <dbReference type="ARBA" id="ARBA00022475"/>
    </source>
</evidence>
<keyword evidence="3 6" id="KW-0812">Transmembrane</keyword>